<evidence type="ECO:0000313" key="25">
    <source>
        <dbReference type="EMBL" id="CAP39460.2"/>
    </source>
</evidence>
<dbReference type="CDD" id="cd18034">
    <property type="entry name" value="DEXHc_dicer"/>
    <property type="match status" value="1"/>
</dbReference>
<feature type="domain" description="PAZ" evidence="21">
    <location>
        <begin position="891"/>
        <end position="994"/>
    </location>
</feature>
<dbReference type="SUPFAM" id="SSF52540">
    <property type="entry name" value="P-loop containing nucleoside triphosphate hydrolases"/>
    <property type="match status" value="1"/>
</dbReference>
<keyword evidence="14" id="KW-0464">Manganese</keyword>
<dbReference type="GO" id="GO:0004386">
    <property type="term" value="F:helicase activity"/>
    <property type="evidence" value="ECO:0007669"/>
    <property type="project" value="UniProtKB-KW"/>
</dbReference>
<dbReference type="FunFam" id="3.30.160.20:FF:000097">
    <property type="entry name" value="Endoribonuclease dcr-1"/>
    <property type="match status" value="1"/>
</dbReference>
<dbReference type="HAMAP" id="MF_00104">
    <property type="entry name" value="RNase_III"/>
    <property type="match status" value="1"/>
</dbReference>
<dbReference type="SMART" id="SM00490">
    <property type="entry name" value="HELICc"/>
    <property type="match status" value="1"/>
</dbReference>
<gene>
    <name evidence="27" type="primary">dcr-1</name>
    <name evidence="25" type="synonym">Cbr-dcr-1</name>
    <name evidence="27" type="ORF">CBG22974</name>
    <name evidence="25" type="ORF">CBG_22974</name>
</gene>
<keyword evidence="9" id="KW-0347">Helicase</keyword>
<dbReference type="GO" id="GO:0006364">
    <property type="term" value="P:rRNA processing"/>
    <property type="evidence" value="ECO:0007669"/>
    <property type="project" value="InterPro"/>
</dbReference>
<keyword evidence="6" id="KW-0547">Nucleotide-binding</keyword>
<feature type="compositionally biased region" description="Low complexity" evidence="18">
    <location>
        <begin position="1038"/>
        <end position="1064"/>
    </location>
</feature>
<evidence type="ECO:0000259" key="19">
    <source>
        <dbReference type="PROSITE" id="PS50137"/>
    </source>
</evidence>
<evidence type="ECO:0000313" key="26">
    <source>
        <dbReference type="Proteomes" id="UP000008549"/>
    </source>
</evidence>
<dbReference type="FunFam" id="1.10.1520.10:FF:000005">
    <property type="entry name" value="Putative endoribonuclease dicer"/>
    <property type="match status" value="1"/>
</dbReference>
<dbReference type="SUPFAM" id="SSF101690">
    <property type="entry name" value="PAZ domain"/>
    <property type="match status" value="1"/>
</dbReference>
<evidence type="ECO:0000256" key="8">
    <source>
        <dbReference type="ARBA" id="ARBA00022801"/>
    </source>
</evidence>
<dbReference type="InterPro" id="IPR000999">
    <property type="entry name" value="RNase_III_dom"/>
</dbReference>
<dbReference type="SMART" id="SM00535">
    <property type="entry name" value="RIBOc"/>
    <property type="match status" value="2"/>
</dbReference>
<organism evidence="25 26">
    <name type="scientific">Caenorhabditis briggsae</name>
    <dbReference type="NCBI Taxonomy" id="6238"/>
    <lineage>
        <taxon>Eukaryota</taxon>
        <taxon>Metazoa</taxon>
        <taxon>Ecdysozoa</taxon>
        <taxon>Nematoda</taxon>
        <taxon>Chromadorea</taxon>
        <taxon>Rhabditida</taxon>
        <taxon>Rhabditina</taxon>
        <taxon>Rhabditomorpha</taxon>
        <taxon>Rhabditoidea</taxon>
        <taxon>Rhabditidae</taxon>
        <taxon>Peloderinae</taxon>
        <taxon>Caenorhabditis</taxon>
    </lineage>
</organism>
<evidence type="ECO:0000256" key="11">
    <source>
        <dbReference type="ARBA" id="ARBA00022842"/>
    </source>
</evidence>
<accession>A8Y3J1</accession>
<dbReference type="SUPFAM" id="SSF54768">
    <property type="entry name" value="dsRNA-binding domain-like"/>
    <property type="match status" value="1"/>
</dbReference>
<dbReference type="EMBL" id="HE600964">
    <property type="protein sequence ID" value="CAP39460.2"/>
    <property type="molecule type" value="Genomic_DNA"/>
</dbReference>
<keyword evidence="17" id="KW-0175">Coiled coil</keyword>
<keyword evidence="10" id="KW-0067">ATP-binding</keyword>
<dbReference type="FunFam" id="3.30.160.380:FF:000003">
    <property type="entry name" value="Endoribonuclease dcr-1"/>
    <property type="match status" value="1"/>
</dbReference>
<dbReference type="PROSITE" id="PS51194">
    <property type="entry name" value="HELICASE_CTER"/>
    <property type="match status" value="1"/>
</dbReference>
<dbReference type="Pfam" id="PF00636">
    <property type="entry name" value="Ribonuclease_3"/>
    <property type="match status" value="2"/>
</dbReference>
<evidence type="ECO:0000256" key="16">
    <source>
        <dbReference type="PROSITE-ProRule" id="PRU00657"/>
    </source>
</evidence>
<dbReference type="Gene3D" id="3.30.160.20">
    <property type="match status" value="1"/>
</dbReference>
<comment type="similarity">
    <text evidence="15 16">Belongs to the helicase family. Dicer subfamily.</text>
</comment>
<protein>
    <submittedName>
        <fullName evidence="25">Protein CBR-DCR-1</fullName>
    </submittedName>
</protein>
<keyword evidence="11" id="KW-0460">Magnesium</keyword>
<feature type="compositionally biased region" description="Polar residues" evidence="18">
    <location>
        <begin position="1069"/>
        <end position="1079"/>
    </location>
</feature>
<comment type="cofactor">
    <cofactor evidence="1">
        <name>Mn(2+)</name>
        <dbReference type="ChEBI" id="CHEBI:29035"/>
    </cofactor>
</comment>
<feature type="domain" description="Helicase C-terminal" evidence="23">
    <location>
        <begin position="390"/>
        <end position="561"/>
    </location>
</feature>
<evidence type="ECO:0000256" key="7">
    <source>
        <dbReference type="ARBA" id="ARBA00022759"/>
    </source>
</evidence>
<dbReference type="InterPro" id="IPR048513">
    <property type="entry name" value="Dicer_PBD"/>
</dbReference>
<dbReference type="GO" id="GO:0005524">
    <property type="term" value="F:ATP binding"/>
    <property type="evidence" value="ECO:0007669"/>
    <property type="project" value="UniProtKB-KW"/>
</dbReference>
<dbReference type="PROSITE" id="PS50142">
    <property type="entry name" value="RNASE_3_2"/>
    <property type="match status" value="2"/>
</dbReference>
<evidence type="ECO:0000259" key="23">
    <source>
        <dbReference type="PROSITE" id="PS51194"/>
    </source>
</evidence>
<evidence type="ECO:0000256" key="4">
    <source>
        <dbReference type="ARBA" id="ARBA00022723"/>
    </source>
</evidence>
<dbReference type="Pfam" id="PF00271">
    <property type="entry name" value="Helicase_C"/>
    <property type="match status" value="1"/>
</dbReference>
<keyword evidence="7" id="KW-0255">Endonuclease</keyword>
<name>A8Y3J1_CAEBR</name>
<sequence>MVRMRPDLQCFNPRDYQVSRGIWIFGLKDNIFQVELLDKASKKNTIVQLGTGSGKTFIAVLLLKEYGVQMFAPLENGGKRAFFVVEKVNLVEQQAAHIEVHTSFKVGQVHGQTSNELWKSTETCDEFMRQNHVVVITAQCLLDLINHAYVRLQDTCVLIFDECHHALGSKHPYRLIMSKYKELKKAGMPVPRVLGLTASLIKEKVAPDKLSEQLNKLENVLDSVIETASDLVSLSKYGARPFEAIILCRNFEADQLRLRNYETIRDLLKDTEDFVNQTSVFHPDLDLDPRRSIRDSLKTTKAVLRQLGPWAAWKTTQMWEKELSKLTKTNILPEKALTFLNLARTTMITIKRLLEPEMREVRSLADLQKFVPHRFVRIFEILEMFQPGFQTERLRKEKPENLSAIIFVDQRYIAYSLHIMIKAIRSWEPKFKFLNSDYVVGASGQNLANSDNQGLHKRQTDTLRRFHKSEINVLIATSVLEEGVDVKQCNVVIKFDRPLDMRSYVQSKGRARKPGSTYVVLVDQKDVTACDDDLKNFQQIEKVFKAIFGQKRAKFRCSWGIFDSKSPIFHPKILLSRHRTVNNPTEDDSGDFNLDDVDLLMAPYVVESTGAELKLSNAIALVNRYCSKLPSDIFTRLVPHSRIIPVEDRGVTKYCAELLLPINSPIKHAIILKDAMPNKKIAQMAVALEACRQLHLKGELDDNLLPKGRESIAKLLEHIDDEPDEYAPGMTAKVGSSKRKQLYDKKIARALNESLIEPDKDCYIYAFELECFREPEPVANPKRRKFQNPTEYEYCFGFLSTKDIPKIPPFPLFLRQGNMEVRLTVAPEKTRVTEEQLEQIQYFHNYLFTQVLQMCKTGNLVFDATVNAPLNTLIVPLNKSKEGTYSINMKYVTEVVANMENMPRVPTEDVRKGFKFNADAYKDAIVMPWYRNVEQPVFYYVADILTDLRPSSQFPDSNFRTFNEYFIKKYHLEIYDQDQSLLDVDFTSNFFSSSVNADSGSGAAAGAGVSVIGANDAPGAPGGPTGSNTRPTRLNLLLPRSQPQPRRARSNSASSTTSNPVTPSESRESQASGGHHSSQRQILVPELMDVHPISATLWNVISALPSIFYRLNQLLLSDELREIILQKAFGIQTSRLQNSLEWSSLAYPTAYEEKQSIIVKRIQQLRDLNQKALEENEKGPEEKKGKKKVEDKEEEFAFTIGVWDPEEAVKIGVDMTSTMRAEEDQETIGLTQGLHDGEMSDEDDDLPFVMHDYTARLTAANNKGLSNPQWEDVVEIVPTGWGDDDGPGSGGPDDNELPFNSVNSQNMKFQQIIGGTTGGLNMQALMADVGRVFDPVGPPGAPGASLAPMTETPAPAAAPLPESALTEEEKKLKKIQEELLEKAKERLEAMEMSEEREKPRRIEETVDLDEFAEKDAVEEEEDEALDFPRTMDDEIEELNLGAQRKQDLDDTTVKTDASDRSTCQVLPTAAMDVPPRPFSFEKESQTMHGRLLKEREKEIVSHTDEDVGMGVSPCLLLTALTTSNASDGMSLERFETIGDSFLKFATTDYLYHTLQEQHEGKLSWARSKEVSNCNLYRLGKKLGIPQLIVANKFDAHDSWLPPCYVPTCDFKAPNTSDAEEKDKEMERILSGQTIEEKPENKTGWDLGQDEAKKTVDGIETITFQKQTRILNEDITPLPYNLLTQQNISDKAIADAMEALIGVHLLTLGPNPTLKVMNWMGLKVIQKDQATDVQPPLLRFIDTPINPDASTKALDNLWQQFQFAQLEEKIGYRFKDRAYLVQAFTHASYINNRVTGCYQRLEFLGDAVLDYMITRYLFEDVRQYSPGVLTDLRSALVNNTIFASLAVKFEFQKHFIAMCPGLHHMIEKFVKLCGDRSFDTNFNTEMYMVTTEEEIDEGHEEDVEVPKALGDVFESVAGAIYLDSGRNLDTTWQVIYHLMKGTIETCCANPPRSPIRELMELEGTKARFSKMERILESGKVRVTVDVGNNMRFTGMGRNYRIAKATAAKRALKYLHQMEEQRRLALTTTSQA</sequence>
<feature type="region of interest" description="Disordered" evidence="18">
    <location>
        <begin position="1038"/>
        <end position="1079"/>
    </location>
</feature>
<dbReference type="InterPro" id="IPR048512">
    <property type="entry name" value="Dicer_platform"/>
</dbReference>
<dbReference type="GO" id="GO:0003723">
    <property type="term" value="F:RNA binding"/>
    <property type="evidence" value="ECO:0000318"/>
    <property type="project" value="GO_Central"/>
</dbReference>
<dbReference type="SMART" id="SM00487">
    <property type="entry name" value="DEXDc"/>
    <property type="match status" value="1"/>
</dbReference>
<evidence type="ECO:0000256" key="15">
    <source>
        <dbReference type="ARBA" id="ARBA00035116"/>
    </source>
</evidence>
<reference evidence="25 26" key="1">
    <citation type="journal article" date="2003" name="PLoS Biol.">
        <title>The genome sequence of Caenorhabditis briggsae: a platform for comparative genomics.</title>
        <authorList>
            <person name="Stein L.D."/>
            <person name="Bao Z."/>
            <person name="Blasiar D."/>
            <person name="Blumenthal T."/>
            <person name="Brent M.R."/>
            <person name="Chen N."/>
            <person name="Chinwalla A."/>
            <person name="Clarke L."/>
            <person name="Clee C."/>
            <person name="Coghlan A."/>
            <person name="Coulson A."/>
            <person name="D'Eustachio P."/>
            <person name="Fitch D.H."/>
            <person name="Fulton L.A."/>
            <person name="Fulton R.E."/>
            <person name="Griffiths-Jones S."/>
            <person name="Harris T.W."/>
            <person name="Hillier L.W."/>
            <person name="Kamath R."/>
            <person name="Kuwabara P.E."/>
            <person name="Mardis E.R."/>
            <person name="Marra M.A."/>
            <person name="Miner T.L."/>
            <person name="Minx P."/>
            <person name="Mullikin J.C."/>
            <person name="Plumb R.W."/>
            <person name="Rogers J."/>
            <person name="Schein J.E."/>
            <person name="Sohrmann M."/>
            <person name="Spieth J."/>
            <person name="Stajich J.E."/>
            <person name="Wei C."/>
            <person name="Willey D."/>
            <person name="Wilson R.K."/>
            <person name="Durbin R."/>
            <person name="Waterston R.H."/>
        </authorList>
    </citation>
    <scope>NUCLEOTIDE SEQUENCE [LARGE SCALE GENOMIC DNA]</scope>
    <source>
        <strain evidence="25 26">AF16</strain>
    </source>
</reference>
<dbReference type="CDD" id="cd00593">
    <property type="entry name" value="RIBOc"/>
    <property type="match status" value="2"/>
</dbReference>
<evidence type="ECO:0000259" key="24">
    <source>
        <dbReference type="PROSITE" id="PS51327"/>
    </source>
</evidence>
<feature type="domain" description="Dicer dsRNA-binding fold" evidence="24">
    <location>
        <begin position="618"/>
        <end position="714"/>
    </location>
</feature>
<dbReference type="InterPro" id="IPR027417">
    <property type="entry name" value="P-loop_NTPase"/>
</dbReference>
<keyword evidence="4" id="KW-0479">Metal-binding</keyword>
<keyword evidence="8" id="KW-0378">Hydrolase</keyword>
<feature type="region of interest" description="Disordered" evidence="18">
    <location>
        <begin position="1340"/>
        <end position="1363"/>
    </location>
</feature>
<proteinExistence type="inferred from homology"/>
<dbReference type="InterPro" id="IPR014001">
    <property type="entry name" value="Helicase_ATP-bd"/>
</dbReference>
<dbReference type="GO" id="GO:0003677">
    <property type="term" value="F:DNA binding"/>
    <property type="evidence" value="ECO:0007669"/>
    <property type="project" value="InterPro"/>
</dbReference>
<dbReference type="InterPro" id="IPR011907">
    <property type="entry name" value="RNase_III"/>
</dbReference>
<keyword evidence="13" id="KW-0943">RNA-mediated gene silencing</keyword>
<dbReference type="eggNOG" id="KOG0701">
    <property type="taxonomic scope" value="Eukaryota"/>
</dbReference>
<dbReference type="Pfam" id="PF20932">
    <property type="entry name" value="Dicer_dsRBD"/>
    <property type="match status" value="1"/>
</dbReference>
<dbReference type="STRING" id="6238.A8Y3J1"/>
<dbReference type="GO" id="GO:0006309">
    <property type="term" value="P:apoptotic DNA fragmentation"/>
    <property type="evidence" value="ECO:0000318"/>
    <property type="project" value="GO_Central"/>
</dbReference>
<keyword evidence="5" id="KW-0677">Repeat</keyword>
<dbReference type="SMART" id="SM00949">
    <property type="entry name" value="PAZ"/>
    <property type="match status" value="1"/>
</dbReference>
<feature type="domain" description="RNase III" evidence="20">
    <location>
        <begin position="1762"/>
        <end position="1924"/>
    </location>
</feature>
<feature type="coiled-coil region" evidence="17">
    <location>
        <begin position="1365"/>
        <end position="1397"/>
    </location>
</feature>
<feature type="domain" description="Helicase ATP-binding" evidence="22">
    <location>
        <begin position="36"/>
        <end position="218"/>
    </location>
</feature>
<dbReference type="Pfam" id="PF20931">
    <property type="entry name" value="Dicer_platform"/>
    <property type="match status" value="1"/>
</dbReference>
<dbReference type="PANTHER" id="PTHR14950:SF37">
    <property type="entry name" value="ENDORIBONUCLEASE DICER"/>
    <property type="match status" value="1"/>
</dbReference>
<evidence type="ECO:0000259" key="21">
    <source>
        <dbReference type="PROSITE" id="PS50821"/>
    </source>
</evidence>
<dbReference type="Gene3D" id="3.30.160.380">
    <property type="entry name" value="Dicer dimerisation domain"/>
    <property type="match status" value="1"/>
</dbReference>
<dbReference type="PANTHER" id="PTHR14950">
    <property type="entry name" value="DICER-RELATED"/>
    <property type="match status" value="1"/>
</dbReference>
<dbReference type="GO" id="GO:0030422">
    <property type="term" value="P:siRNA processing"/>
    <property type="evidence" value="ECO:0000318"/>
    <property type="project" value="GO_Central"/>
</dbReference>
<dbReference type="FunFam" id="1.10.1520.10:FF:000023">
    <property type="entry name" value="Endoribonuclease dcr-1"/>
    <property type="match status" value="1"/>
</dbReference>
<dbReference type="PROSITE" id="PS00517">
    <property type="entry name" value="RNASE_3_1"/>
    <property type="match status" value="1"/>
</dbReference>
<dbReference type="Gene3D" id="2.170.260.10">
    <property type="entry name" value="paz domain"/>
    <property type="match status" value="1"/>
</dbReference>
<dbReference type="InterPro" id="IPR003100">
    <property type="entry name" value="PAZ_dom"/>
</dbReference>
<evidence type="ECO:0000259" key="20">
    <source>
        <dbReference type="PROSITE" id="PS50142"/>
    </source>
</evidence>
<reference evidence="25 26" key="2">
    <citation type="journal article" date="2011" name="PLoS Genet.">
        <title>Caenorhabditis briggsae recombinant inbred line genotypes reveal inter-strain incompatibility and the evolution of recombination.</title>
        <authorList>
            <person name="Ross J.A."/>
            <person name="Koboldt D.C."/>
            <person name="Staisch J.E."/>
            <person name="Chamberlin H.M."/>
            <person name="Gupta B.P."/>
            <person name="Miller R.D."/>
            <person name="Baird S.E."/>
            <person name="Haag E.S."/>
        </authorList>
    </citation>
    <scope>NUCLEOTIDE SEQUENCE [LARGE SCALE GENOMIC DNA]</scope>
    <source>
        <strain evidence="25 26">AF16</strain>
    </source>
</reference>
<dbReference type="HOGENOM" id="CLU_000907_4_4_1"/>
<dbReference type="GO" id="GO:0031054">
    <property type="term" value="P:pre-miRNA processing"/>
    <property type="evidence" value="ECO:0000318"/>
    <property type="project" value="GO_Central"/>
</dbReference>
<dbReference type="Gene3D" id="3.40.50.300">
    <property type="entry name" value="P-loop containing nucleotide triphosphate hydrolases"/>
    <property type="match status" value="2"/>
</dbReference>
<dbReference type="GO" id="GO:0005634">
    <property type="term" value="C:nucleus"/>
    <property type="evidence" value="ECO:0000318"/>
    <property type="project" value="GO_Central"/>
</dbReference>
<dbReference type="InterPro" id="IPR005034">
    <property type="entry name" value="Dicer_dimerisation"/>
</dbReference>
<evidence type="ECO:0000256" key="12">
    <source>
        <dbReference type="ARBA" id="ARBA00022884"/>
    </source>
</evidence>
<dbReference type="GO" id="GO:0004525">
    <property type="term" value="F:ribonuclease III activity"/>
    <property type="evidence" value="ECO:0000318"/>
    <property type="project" value="GO_Central"/>
</dbReference>
<dbReference type="GO" id="GO:0046872">
    <property type="term" value="F:metal ion binding"/>
    <property type="evidence" value="ECO:0007669"/>
    <property type="project" value="UniProtKB-KW"/>
</dbReference>
<dbReference type="InterPro" id="IPR036085">
    <property type="entry name" value="PAZ_dom_sf"/>
</dbReference>
<dbReference type="GO" id="GO:0005737">
    <property type="term" value="C:cytoplasm"/>
    <property type="evidence" value="ECO:0000318"/>
    <property type="project" value="GO_Central"/>
</dbReference>
<evidence type="ECO:0000256" key="3">
    <source>
        <dbReference type="ARBA" id="ARBA00022722"/>
    </source>
</evidence>
<dbReference type="Pfam" id="PF04851">
    <property type="entry name" value="ResIII"/>
    <property type="match status" value="1"/>
</dbReference>
<dbReference type="InParanoid" id="A8Y3J1"/>
<evidence type="ECO:0000256" key="17">
    <source>
        <dbReference type="SAM" id="Coils"/>
    </source>
</evidence>
<dbReference type="InterPro" id="IPR006935">
    <property type="entry name" value="Helicase/UvrB_N"/>
</dbReference>
<dbReference type="FunFam" id="3.40.50.300:FF:000628">
    <property type="entry name" value="Endoribonuclease Dicer"/>
    <property type="match status" value="1"/>
</dbReference>
<keyword evidence="26" id="KW-1185">Reference proteome</keyword>
<evidence type="ECO:0000256" key="10">
    <source>
        <dbReference type="ARBA" id="ARBA00022840"/>
    </source>
</evidence>
<evidence type="ECO:0000256" key="1">
    <source>
        <dbReference type="ARBA" id="ARBA00001936"/>
    </source>
</evidence>
<evidence type="ECO:0000256" key="5">
    <source>
        <dbReference type="ARBA" id="ARBA00022737"/>
    </source>
</evidence>
<dbReference type="InterPro" id="IPR014720">
    <property type="entry name" value="dsRBD_dom"/>
</dbReference>
<keyword evidence="3" id="KW-0540">Nuclease</keyword>
<dbReference type="PROSITE" id="PS50137">
    <property type="entry name" value="DS_RBD"/>
    <property type="match status" value="1"/>
</dbReference>
<dbReference type="WormBase" id="CBG22974">
    <property type="protein sequence ID" value="CBP41384"/>
    <property type="gene ID" value="WBGene00041414"/>
    <property type="gene designation" value="Cbr-dcr-1"/>
</dbReference>
<evidence type="ECO:0000256" key="14">
    <source>
        <dbReference type="ARBA" id="ARBA00023211"/>
    </source>
</evidence>
<dbReference type="InterPro" id="IPR036389">
    <property type="entry name" value="RNase_III_sf"/>
</dbReference>
<dbReference type="PROSITE" id="PS50821">
    <property type="entry name" value="PAZ"/>
    <property type="match status" value="1"/>
</dbReference>
<feature type="domain" description="DRBM" evidence="19">
    <location>
        <begin position="1949"/>
        <end position="2015"/>
    </location>
</feature>
<dbReference type="CDD" id="cd15903">
    <property type="entry name" value="Dicer_PBD"/>
    <property type="match status" value="1"/>
</dbReference>
<dbReference type="Pfam" id="PF03368">
    <property type="entry name" value="Dicer_dimer"/>
    <property type="match status" value="1"/>
</dbReference>
<dbReference type="FunCoup" id="A8Y3J1">
    <property type="interactions" value="2085"/>
</dbReference>
<dbReference type="InterPro" id="IPR038248">
    <property type="entry name" value="Dicer_dimer_sf"/>
</dbReference>
<comment type="cofactor">
    <cofactor evidence="2">
        <name>Mg(2+)</name>
        <dbReference type="ChEBI" id="CHEBI:18420"/>
    </cofactor>
</comment>
<dbReference type="FunFam" id="3.40.50.300:FF:003796">
    <property type="entry name" value="Endoribonuclease dcr-1"/>
    <property type="match status" value="1"/>
</dbReference>
<dbReference type="InterPro" id="IPR044441">
    <property type="entry name" value="DICER_DSRM"/>
</dbReference>
<dbReference type="InterPro" id="IPR001650">
    <property type="entry name" value="Helicase_C-like"/>
</dbReference>
<feature type="domain" description="RNase III" evidence="20">
    <location>
        <begin position="1500"/>
        <end position="1708"/>
    </location>
</feature>
<dbReference type="Pfam" id="PF20930">
    <property type="entry name" value="Dicer_PBD"/>
    <property type="match status" value="1"/>
</dbReference>
<feature type="compositionally biased region" description="Low complexity" evidence="18">
    <location>
        <begin position="1342"/>
        <end position="1363"/>
    </location>
</feature>
<dbReference type="CDD" id="cd10843">
    <property type="entry name" value="DSRM_DICER"/>
    <property type="match status" value="1"/>
</dbReference>
<evidence type="ECO:0000256" key="9">
    <source>
        <dbReference type="ARBA" id="ARBA00022806"/>
    </source>
</evidence>
<dbReference type="GO" id="GO:0070578">
    <property type="term" value="C:RISC-loading complex"/>
    <property type="evidence" value="ECO:0000318"/>
    <property type="project" value="GO_Central"/>
</dbReference>
<evidence type="ECO:0000313" key="27">
    <source>
        <dbReference type="WormBase" id="CBG22974"/>
    </source>
</evidence>
<evidence type="ECO:0000256" key="18">
    <source>
        <dbReference type="SAM" id="MobiDB-lite"/>
    </source>
</evidence>
<dbReference type="Pfam" id="PF02170">
    <property type="entry name" value="PAZ"/>
    <property type="match status" value="1"/>
</dbReference>
<evidence type="ECO:0000256" key="2">
    <source>
        <dbReference type="ARBA" id="ARBA00001946"/>
    </source>
</evidence>
<keyword evidence="12 16" id="KW-0694">RNA-binding</keyword>
<dbReference type="Gene3D" id="1.10.1520.10">
    <property type="entry name" value="Ribonuclease III domain"/>
    <property type="match status" value="2"/>
</dbReference>
<dbReference type="PROSITE" id="PS51192">
    <property type="entry name" value="HELICASE_ATP_BIND_1"/>
    <property type="match status" value="1"/>
</dbReference>
<dbReference type="GO" id="GO:0004530">
    <property type="term" value="F:deoxyribonuclease I activity"/>
    <property type="evidence" value="ECO:0000318"/>
    <property type="project" value="GO_Central"/>
</dbReference>
<dbReference type="PROSITE" id="PS51327">
    <property type="entry name" value="DICER_DSRBF"/>
    <property type="match status" value="1"/>
</dbReference>
<dbReference type="SUPFAM" id="SSF69065">
    <property type="entry name" value="RNase III domain-like"/>
    <property type="match status" value="2"/>
</dbReference>
<dbReference type="OMA" id="CGFHKYF"/>
<evidence type="ECO:0000256" key="6">
    <source>
        <dbReference type="ARBA" id="ARBA00022741"/>
    </source>
</evidence>
<evidence type="ECO:0000259" key="22">
    <source>
        <dbReference type="PROSITE" id="PS51192"/>
    </source>
</evidence>
<dbReference type="Proteomes" id="UP000008549">
    <property type="component" value="Unassembled WGS sequence"/>
</dbReference>
<evidence type="ECO:0000256" key="13">
    <source>
        <dbReference type="ARBA" id="ARBA00023158"/>
    </source>
</evidence>